<evidence type="ECO:0000256" key="1">
    <source>
        <dbReference type="ARBA" id="ARBA00022490"/>
    </source>
</evidence>
<dbReference type="PIRSF" id="PIRSF000876">
    <property type="entry name" value="RR_chemtxs_CheB"/>
    <property type="match status" value="1"/>
</dbReference>
<dbReference type="HAMAP" id="MF_00099">
    <property type="entry name" value="CheB_chemtxs"/>
    <property type="match status" value="1"/>
</dbReference>
<dbReference type="EC" id="3.1.1.61" evidence="5"/>
<dbReference type="InterPro" id="IPR011006">
    <property type="entry name" value="CheY-like_superfamily"/>
</dbReference>
<comment type="function">
    <text evidence="5">Involved in chemotaxis. Part of a chemotaxis signal transduction system that modulates chemotaxis in response to various stimuli. Catalyzes the demethylation of specific methylglutamate residues introduced into the chemoreceptors (methyl-accepting chemotaxis proteins or MCP) by CheR. Also mediates the irreversible deamidation of specific glutamine residues to glutamic acid.</text>
</comment>
<dbReference type="CDD" id="cd16432">
    <property type="entry name" value="CheB_Rec"/>
    <property type="match status" value="1"/>
</dbReference>
<dbReference type="InterPro" id="IPR008248">
    <property type="entry name" value="CheB-like"/>
</dbReference>
<comment type="catalytic activity">
    <reaction evidence="5">
        <text>L-glutaminyl-[protein] + H2O = L-glutamyl-[protein] + NH4(+)</text>
        <dbReference type="Rhea" id="RHEA:16441"/>
        <dbReference type="Rhea" id="RHEA-COMP:10207"/>
        <dbReference type="Rhea" id="RHEA-COMP:10208"/>
        <dbReference type="ChEBI" id="CHEBI:15377"/>
        <dbReference type="ChEBI" id="CHEBI:28938"/>
        <dbReference type="ChEBI" id="CHEBI:29973"/>
        <dbReference type="ChEBI" id="CHEBI:30011"/>
        <dbReference type="EC" id="3.5.1.44"/>
    </reaction>
</comment>
<comment type="subcellular location">
    <subcellularLocation>
        <location evidence="5">Cytoplasm</location>
    </subcellularLocation>
</comment>
<dbReference type="NCBIfam" id="NF001965">
    <property type="entry name" value="PRK00742.1"/>
    <property type="match status" value="1"/>
</dbReference>
<dbReference type="PROSITE" id="PS50110">
    <property type="entry name" value="RESPONSE_REGULATORY"/>
    <property type="match status" value="1"/>
</dbReference>
<protein>
    <recommendedName>
        <fullName evidence="5">Protein-glutamate methylesterase/protein-glutamine glutaminase</fullName>
        <ecNumber evidence="5">3.1.1.61</ecNumber>
        <ecNumber evidence="5">3.5.1.44</ecNumber>
    </recommendedName>
</protein>
<keyword evidence="1 5" id="KW-0963">Cytoplasm</keyword>
<dbReference type="PANTHER" id="PTHR42872:SF6">
    <property type="entry name" value="PROTEIN-GLUTAMATE METHYLESTERASE_PROTEIN-GLUTAMINE GLUTAMINASE"/>
    <property type="match status" value="1"/>
</dbReference>
<evidence type="ECO:0000256" key="2">
    <source>
        <dbReference type="ARBA" id="ARBA00022500"/>
    </source>
</evidence>
<evidence type="ECO:0000256" key="3">
    <source>
        <dbReference type="ARBA" id="ARBA00022801"/>
    </source>
</evidence>
<dbReference type="PROSITE" id="PS50122">
    <property type="entry name" value="CHEB"/>
    <property type="match status" value="1"/>
</dbReference>
<evidence type="ECO:0000313" key="8">
    <source>
        <dbReference type="EMBL" id="UYP44695.1"/>
    </source>
</evidence>
<comment type="PTM">
    <text evidence="5">Phosphorylated by CheA. Phosphorylation of the N-terminal regulatory domain activates the methylesterase activity.</text>
</comment>
<dbReference type="SUPFAM" id="SSF52738">
    <property type="entry name" value="Methylesterase CheB, C-terminal domain"/>
    <property type="match status" value="1"/>
</dbReference>
<keyword evidence="9" id="KW-1185">Reference proteome</keyword>
<dbReference type="CDD" id="cd17541">
    <property type="entry name" value="REC_CheB-like"/>
    <property type="match status" value="1"/>
</dbReference>
<feature type="active site" evidence="5">
    <location>
        <position position="195"/>
    </location>
</feature>
<name>A0ABY6HMF3_9ARCH</name>
<dbReference type="InterPro" id="IPR035909">
    <property type="entry name" value="CheB_C"/>
</dbReference>
<dbReference type="InterPro" id="IPR000673">
    <property type="entry name" value="Sig_transdc_resp-reg_Me-estase"/>
</dbReference>
<dbReference type="EC" id="3.5.1.44" evidence="5"/>
<comment type="catalytic activity">
    <reaction evidence="4 5">
        <text>[protein]-L-glutamate 5-O-methyl ester + H2O = L-glutamyl-[protein] + methanol + H(+)</text>
        <dbReference type="Rhea" id="RHEA:23236"/>
        <dbReference type="Rhea" id="RHEA-COMP:10208"/>
        <dbReference type="Rhea" id="RHEA-COMP:10311"/>
        <dbReference type="ChEBI" id="CHEBI:15377"/>
        <dbReference type="ChEBI" id="CHEBI:15378"/>
        <dbReference type="ChEBI" id="CHEBI:17790"/>
        <dbReference type="ChEBI" id="CHEBI:29973"/>
        <dbReference type="ChEBI" id="CHEBI:82795"/>
        <dbReference type="EC" id="3.1.1.61"/>
    </reaction>
</comment>
<feature type="domain" description="CheB-type methylesterase" evidence="7">
    <location>
        <begin position="148"/>
        <end position="327"/>
    </location>
</feature>
<evidence type="ECO:0000259" key="6">
    <source>
        <dbReference type="PROSITE" id="PS50110"/>
    </source>
</evidence>
<feature type="active site" evidence="5">
    <location>
        <position position="168"/>
    </location>
</feature>
<dbReference type="Pfam" id="PF00072">
    <property type="entry name" value="Response_reg"/>
    <property type="match status" value="1"/>
</dbReference>
<evidence type="ECO:0000259" key="7">
    <source>
        <dbReference type="PROSITE" id="PS50122"/>
    </source>
</evidence>
<evidence type="ECO:0000256" key="4">
    <source>
        <dbReference type="ARBA" id="ARBA00048267"/>
    </source>
</evidence>
<feature type="active site" evidence="5">
    <location>
        <position position="295"/>
    </location>
</feature>
<dbReference type="Proteomes" id="UP001208689">
    <property type="component" value="Chromosome"/>
</dbReference>
<dbReference type="SUPFAM" id="SSF52172">
    <property type="entry name" value="CheY-like"/>
    <property type="match status" value="1"/>
</dbReference>
<feature type="modified residue" description="4-aspartylphosphate" evidence="5">
    <location>
        <position position="54"/>
    </location>
</feature>
<dbReference type="Gene3D" id="3.40.50.180">
    <property type="entry name" value="Methylesterase CheB, C-terminal domain"/>
    <property type="match status" value="1"/>
</dbReference>
<feature type="domain" description="Response regulatory" evidence="6">
    <location>
        <begin position="3"/>
        <end position="120"/>
    </location>
</feature>
<dbReference type="Pfam" id="PF01339">
    <property type="entry name" value="CheB_methylest"/>
    <property type="match status" value="1"/>
</dbReference>
<sequence>MYNVLVVDDSVFMRKIISDLINSDPQFKVIATARNGNEALDKVRIYNPDVVTLDIEMPIMNGLEALYNIMNKYPRPVIMLSAYSQKEAQSTFKAIELGAIDFVPKPSGEISLDLNSIRVEILNKLRSAVQAKIRKIQAISRGPISFQPSSSNRSTNQFIEKILVIASSTGGPRALVEVIPNLPINIDCPILVVQHMQSGFTKSFADRLNSLSILPVSEARQDEIIQNGHVYVAPGDFHMTIVKDPKSKFPLFRIQLDEREKMLGVRPNADYLFESAAAIFPNNIVGVVLTGMGRDGSRGSNLIKNVGGYVITEDESTSVVFGMPKMAAPYADMVAPLYDIPQHIITFIRKLNKKEQRKKN</sequence>
<comment type="similarity">
    <text evidence="5">Belongs to the CheB family.</text>
</comment>
<dbReference type="EMBL" id="CP104013">
    <property type="protein sequence ID" value="UYP44695.1"/>
    <property type="molecule type" value="Genomic_DNA"/>
</dbReference>
<keyword evidence="3 5" id="KW-0378">Hydrolase</keyword>
<dbReference type="Gene3D" id="3.40.50.2300">
    <property type="match status" value="1"/>
</dbReference>
<accession>A0ABY6HMF3</accession>
<dbReference type="PANTHER" id="PTHR42872">
    <property type="entry name" value="PROTEIN-GLUTAMATE METHYLESTERASE/PROTEIN-GLUTAMINE GLUTAMINASE"/>
    <property type="match status" value="1"/>
</dbReference>
<organism evidence="8 9">
    <name type="scientific">Candidatus Lokiarchaeum ossiferum</name>
    <dbReference type="NCBI Taxonomy" id="2951803"/>
    <lineage>
        <taxon>Archaea</taxon>
        <taxon>Promethearchaeati</taxon>
        <taxon>Promethearchaeota</taxon>
        <taxon>Promethearchaeia</taxon>
        <taxon>Promethearchaeales</taxon>
        <taxon>Promethearchaeaceae</taxon>
        <taxon>Candidatus Lokiarchaeum</taxon>
    </lineage>
</organism>
<evidence type="ECO:0000313" key="9">
    <source>
        <dbReference type="Proteomes" id="UP001208689"/>
    </source>
</evidence>
<gene>
    <name evidence="5" type="primary">cheB</name>
    <name evidence="8" type="ORF">NEF87_000980</name>
</gene>
<dbReference type="GO" id="GO:0008984">
    <property type="term" value="F:protein-glutamate methylesterase activity"/>
    <property type="evidence" value="ECO:0007669"/>
    <property type="project" value="UniProtKB-EC"/>
</dbReference>
<reference evidence="8" key="1">
    <citation type="submission" date="2022-09" db="EMBL/GenBank/DDBJ databases">
        <title>Actin cytoskeleton and complex cell architecture in an #Asgard archaeon.</title>
        <authorList>
            <person name="Ponce Toledo R.I."/>
            <person name="Schleper C."/>
            <person name="Rodrigues Oliveira T."/>
            <person name="Wollweber F."/>
            <person name="Xu J."/>
            <person name="Rittmann S."/>
            <person name="Klingl A."/>
            <person name="Pilhofer M."/>
        </authorList>
    </citation>
    <scope>NUCLEOTIDE SEQUENCE</scope>
    <source>
        <strain evidence="8">B-35</strain>
    </source>
</reference>
<evidence type="ECO:0000256" key="5">
    <source>
        <dbReference type="HAMAP-Rule" id="MF_00099"/>
    </source>
</evidence>
<keyword evidence="5" id="KW-0597">Phosphoprotein</keyword>
<comment type="domain">
    <text evidence="5">Contains a C-terminal catalytic domain, and an N-terminal region which modulates catalytic activity.</text>
</comment>
<proteinExistence type="inferred from homology"/>
<dbReference type="InterPro" id="IPR001789">
    <property type="entry name" value="Sig_transdc_resp-reg_receiver"/>
</dbReference>
<dbReference type="SMART" id="SM00448">
    <property type="entry name" value="REC"/>
    <property type="match status" value="1"/>
</dbReference>
<keyword evidence="2 5" id="KW-0145">Chemotaxis</keyword>